<dbReference type="GO" id="GO:0005840">
    <property type="term" value="C:ribosome"/>
    <property type="evidence" value="ECO:0007669"/>
    <property type="project" value="UniProtKB-KW"/>
</dbReference>
<proteinExistence type="inferred from homology"/>
<dbReference type="PANTHER" id="PTHR47037">
    <property type="entry name" value="39S RIBOSOMAL PROTEIN L33, MITOCHONDRIAL"/>
    <property type="match status" value="1"/>
</dbReference>
<reference evidence="8" key="1">
    <citation type="submission" date="2020-03" db="EMBL/GenBank/DDBJ databases">
        <title>Transcriptomic Profiling of the Digestive Tract of the Rat Flea, Xenopsylla cheopis, Following Blood Feeding and Infection with Yersinia pestis.</title>
        <authorList>
            <person name="Bland D.M."/>
            <person name="Martens C.A."/>
            <person name="Virtaneva K."/>
            <person name="Kanakabandi K."/>
            <person name="Long D."/>
            <person name="Rosenke R."/>
            <person name="Saturday G.A."/>
            <person name="Hoyt F.H."/>
            <person name="Bruno D.P."/>
            <person name="Ribeiro J.M.C."/>
            <person name="Hinnebusch J."/>
        </authorList>
    </citation>
    <scope>NUCLEOTIDE SEQUENCE</scope>
</reference>
<organism evidence="8">
    <name type="scientific">Xenopsylla cheopis</name>
    <name type="common">Oriental rat flea</name>
    <name type="synonym">Pulex cheopis</name>
    <dbReference type="NCBI Taxonomy" id="163159"/>
    <lineage>
        <taxon>Eukaryota</taxon>
        <taxon>Metazoa</taxon>
        <taxon>Ecdysozoa</taxon>
        <taxon>Arthropoda</taxon>
        <taxon>Hexapoda</taxon>
        <taxon>Insecta</taxon>
        <taxon>Pterygota</taxon>
        <taxon>Neoptera</taxon>
        <taxon>Endopterygota</taxon>
        <taxon>Siphonaptera</taxon>
        <taxon>Pulicidae</taxon>
        <taxon>Xenopsyllinae</taxon>
        <taxon>Xenopsylla</taxon>
    </lineage>
</organism>
<dbReference type="InterPro" id="IPR011332">
    <property type="entry name" value="Ribosomal_zn-bd"/>
</dbReference>
<sequence length="71" mass="8618">MLLLYEVRSKGQFRFQIKKIRSIMVLMESVVTGHKFVWIRERLADKLEMLRVDPYIKKECIYKEIKKVKSV</sequence>
<evidence type="ECO:0000256" key="6">
    <source>
        <dbReference type="ARBA" id="ARBA00035275"/>
    </source>
</evidence>
<protein>
    <recommendedName>
        <fullName evidence="6">Large ribosomal subunit protein bL33m</fullName>
    </recommendedName>
    <alternativeName>
        <fullName evidence="7">39S ribosomal protein L33, mitochondrial</fullName>
    </alternativeName>
</protein>
<evidence type="ECO:0000256" key="3">
    <source>
        <dbReference type="ARBA" id="ARBA00022980"/>
    </source>
</evidence>
<evidence type="ECO:0000256" key="1">
    <source>
        <dbReference type="ARBA" id="ARBA00004173"/>
    </source>
</evidence>
<dbReference type="GO" id="GO:1990904">
    <property type="term" value="C:ribonucleoprotein complex"/>
    <property type="evidence" value="ECO:0007669"/>
    <property type="project" value="UniProtKB-KW"/>
</dbReference>
<evidence type="ECO:0000256" key="7">
    <source>
        <dbReference type="ARBA" id="ARBA00035436"/>
    </source>
</evidence>
<keyword evidence="3 8" id="KW-0689">Ribosomal protein</keyword>
<evidence type="ECO:0000313" key="8">
    <source>
        <dbReference type="EMBL" id="NOV49814.1"/>
    </source>
</evidence>
<evidence type="ECO:0000256" key="4">
    <source>
        <dbReference type="ARBA" id="ARBA00023128"/>
    </source>
</evidence>
<dbReference type="GO" id="GO:0005739">
    <property type="term" value="C:mitochondrion"/>
    <property type="evidence" value="ECO:0007669"/>
    <property type="project" value="UniProtKB-SubCell"/>
</dbReference>
<dbReference type="PANTHER" id="PTHR47037:SF1">
    <property type="entry name" value="LARGE RIBOSOMAL SUBUNIT PROTEIN BL33M"/>
    <property type="match status" value="1"/>
</dbReference>
<dbReference type="GO" id="GO:0006412">
    <property type="term" value="P:translation"/>
    <property type="evidence" value="ECO:0007669"/>
    <property type="project" value="InterPro"/>
</dbReference>
<dbReference type="EMBL" id="GIIL01006088">
    <property type="protein sequence ID" value="NOV49814.1"/>
    <property type="molecule type" value="Transcribed_RNA"/>
</dbReference>
<dbReference type="Gene3D" id="2.20.28.120">
    <property type="entry name" value="Ribosomal protein L33"/>
    <property type="match status" value="1"/>
</dbReference>
<accession>A0A6M2DV54</accession>
<dbReference type="AlphaFoldDB" id="A0A6M2DV54"/>
<name>A0A6M2DV54_XENCH</name>
<evidence type="ECO:0000256" key="2">
    <source>
        <dbReference type="ARBA" id="ARBA00007596"/>
    </source>
</evidence>
<evidence type="ECO:0000256" key="5">
    <source>
        <dbReference type="ARBA" id="ARBA00023274"/>
    </source>
</evidence>
<comment type="similarity">
    <text evidence="2">Belongs to the bacterial ribosomal protein bL33 family.</text>
</comment>
<comment type="subcellular location">
    <subcellularLocation>
        <location evidence="1">Mitochondrion</location>
    </subcellularLocation>
</comment>
<dbReference type="SUPFAM" id="SSF57829">
    <property type="entry name" value="Zn-binding ribosomal proteins"/>
    <property type="match status" value="1"/>
</dbReference>
<keyword evidence="4" id="KW-0496">Mitochondrion</keyword>
<keyword evidence="5" id="KW-0687">Ribonucleoprotein</keyword>
<dbReference type="InterPro" id="IPR038584">
    <property type="entry name" value="Ribosomal_bL33_sf"/>
</dbReference>
<dbReference type="InterPro" id="IPR052008">
    <property type="entry name" value="Mitoribosomal_protein_bL33"/>
</dbReference>